<evidence type="ECO:0000313" key="4">
    <source>
        <dbReference type="EMBL" id="MCS5711834.1"/>
    </source>
</evidence>
<dbReference type="RefSeq" id="WP_075064984.1">
    <property type="nucleotide sequence ID" value="NZ_LKAJ02000001.1"/>
</dbReference>
<accession>A0A0Q9YPR3</accession>
<dbReference type="NCBIfam" id="TIGR00566">
    <property type="entry name" value="trpG_papA"/>
    <property type="match status" value="1"/>
</dbReference>
<evidence type="ECO:0000259" key="2">
    <source>
        <dbReference type="Pfam" id="PF00117"/>
    </source>
</evidence>
<dbReference type="PRINTS" id="PR00096">
    <property type="entry name" value="GATASE"/>
</dbReference>
<protein>
    <submittedName>
        <fullName evidence="3">Aminodeoxychorismate synthase component 2</fullName>
        <ecNumber evidence="3">2.6.1.85</ecNumber>
    </submittedName>
    <submittedName>
        <fullName evidence="4">Aminodeoxychorismate/anthranilate synthase component II</fullName>
    </submittedName>
</protein>
<dbReference type="InterPro" id="IPR029062">
    <property type="entry name" value="Class_I_gatase-like"/>
</dbReference>
<reference evidence="3" key="1">
    <citation type="submission" date="2015-09" db="EMBL/GenBank/DDBJ databases">
        <title>Draft Genome Sequences of Two Novel Amoeba-resistant Intranuclear Bacteria, Candidatus Berkiella cookevillensis and Candidatus Berkiella aquae.</title>
        <authorList>
            <person name="Mehari Y.T."/>
            <person name="Arivett B.A."/>
            <person name="Farone A.L."/>
            <person name="Gunderson J.H."/>
            <person name="Farone M.B."/>
        </authorList>
    </citation>
    <scope>NUCLEOTIDE SEQUENCE [LARGE SCALE GENOMIC DNA]</scope>
    <source>
        <strain evidence="3">HT99</strain>
    </source>
</reference>
<proteinExistence type="predicted"/>
<dbReference type="PANTHER" id="PTHR43418:SF4">
    <property type="entry name" value="MULTIFUNCTIONAL TRYPTOPHAN BIOSYNTHESIS PROTEIN"/>
    <property type="match status" value="1"/>
</dbReference>
<dbReference type="SUPFAM" id="SSF52317">
    <property type="entry name" value="Class I glutamine amidotransferase-like"/>
    <property type="match status" value="1"/>
</dbReference>
<sequence>MILLIDNYDSFVFNLARYVAELGYEYQVVRNDEITLDEIAALSPSHIILSPGPCSPNEAGISLALVSAFLDKFPILGVCLGHQAIGQACGGKVVRATTPKHGKSSQIFHDGQGLFQKLPNPFKVARYHSLIVENDSLPSCLKISARTKENEIMAIEHREYPVFGVQFHPESVLTEHGHQMLSQFLAIGFKGQI</sequence>
<dbReference type="Gene3D" id="3.40.50.880">
    <property type="match status" value="1"/>
</dbReference>
<keyword evidence="1" id="KW-0315">Glutamine amidotransferase</keyword>
<dbReference type="PROSITE" id="PS51273">
    <property type="entry name" value="GATASE_TYPE_1"/>
    <property type="match status" value="1"/>
</dbReference>
<reference evidence="4" key="2">
    <citation type="journal article" date="2016" name="Genome Announc.">
        <title>Draft Genome Sequences of Two Novel Amoeba-Resistant Intranuclear Bacteria, 'Candidatus Berkiella cookevillensis' and 'Candidatus Berkiella aquae'.</title>
        <authorList>
            <person name="Mehari Y.T."/>
            <person name="Arivett B.A."/>
            <person name="Farone A.L."/>
            <person name="Gunderson J.H."/>
            <person name="Farone M.B."/>
        </authorList>
    </citation>
    <scope>NUCLEOTIDE SEQUENCE</scope>
    <source>
        <strain evidence="4">HT99</strain>
    </source>
</reference>
<dbReference type="EMBL" id="LKAJ02000001">
    <property type="protein sequence ID" value="MCS5711834.1"/>
    <property type="molecule type" value="Genomic_DNA"/>
</dbReference>
<dbReference type="GO" id="GO:0000162">
    <property type="term" value="P:L-tryptophan biosynthetic process"/>
    <property type="evidence" value="ECO:0007669"/>
    <property type="project" value="TreeGrafter"/>
</dbReference>
<evidence type="ECO:0000313" key="3">
    <source>
        <dbReference type="EMBL" id="KRG22806.1"/>
    </source>
</evidence>
<dbReference type="EC" id="2.6.1.85" evidence="3"/>
<keyword evidence="3" id="KW-0808">Transferase</keyword>
<dbReference type="PRINTS" id="PR00097">
    <property type="entry name" value="ANTSNTHASEII"/>
</dbReference>
<dbReference type="STRING" id="295108.HT99x_00347"/>
<dbReference type="Proteomes" id="UP000051497">
    <property type="component" value="Unassembled WGS sequence"/>
</dbReference>
<dbReference type="Pfam" id="PF00117">
    <property type="entry name" value="GATase"/>
    <property type="match status" value="1"/>
</dbReference>
<keyword evidence="3" id="KW-0032">Aminotransferase</keyword>
<dbReference type="CDD" id="cd01743">
    <property type="entry name" value="GATase1_Anthranilate_Synthase"/>
    <property type="match status" value="1"/>
</dbReference>
<name>A0A0Q9YPR3_9GAMM</name>
<reference evidence="4" key="3">
    <citation type="submission" date="2021-06" db="EMBL/GenBank/DDBJ databases">
        <title>Genomic Description and Analysis of Intracellular Bacteria, Candidatus Berkiella cookevillensis and Candidatus Berkiella aquae.</title>
        <authorList>
            <person name="Kidane D.T."/>
            <person name="Mehari Y.T."/>
            <person name="Rice F.C."/>
            <person name="Arivett B.A."/>
            <person name="Farone A.L."/>
            <person name="Berk S.G."/>
            <person name="Farone M.B."/>
        </authorList>
    </citation>
    <scope>NUCLEOTIDE SEQUENCE</scope>
    <source>
        <strain evidence="4">HT99</strain>
    </source>
</reference>
<gene>
    <name evidence="3" type="primary">pabA</name>
    <name evidence="3" type="ORF">HT99x_00347</name>
    <name evidence="4" type="ORF">HT99x_010360</name>
</gene>
<dbReference type="GO" id="GO:0005829">
    <property type="term" value="C:cytosol"/>
    <property type="evidence" value="ECO:0007669"/>
    <property type="project" value="TreeGrafter"/>
</dbReference>
<feature type="domain" description="Glutamine amidotransferase" evidence="2">
    <location>
        <begin position="3"/>
        <end position="185"/>
    </location>
</feature>
<dbReference type="GO" id="GO:0046820">
    <property type="term" value="F:4-amino-4-deoxychorismate synthase activity"/>
    <property type="evidence" value="ECO:0007669"/>
    <property type="project" value="UniProtKB-EC"/>
</dbReference>
<keyword evidence="5" id="KW-1185">Reference proteome</keyword>
<evidence type="ECO:0000313" key="5">
    <source>
        <dbReference type="Proteomes" id="UP000051497"/>
    </source>
</evidence>
<dbReference type="PANTHER" id="PTHR43418">
    <property type="entry name" value="MULTIFUNCTIONAL TRYPTOPHAN BIOSYNTHESIS PROTEIN-RELATED"/>
    <property type="match status" value="1"/>
</dbReference>
<dbReference type="InterPro" id="IPR017926">
    <property type="entry name" value="GATASE"/>
</dbReference>
<dbReference type="EMBL" id="LKAJ01000001">
    <property type="protein sequence ID" value="KRG22806.1"/>
    <property type="molecule type" value="Genomic_DNA"/>
</dbReference>
<dbReference type="AlphaFoldDB" id="A0A0Q9YPR3"/>
<organism evidence="3">
    <name type="scientific">Candidatus Berkiella aquae</name>
    <dbReference type="NCBI Taxonomy" id="295108"/>
    <lineage>
        <taxon>Bacteria</taxon>
        <taxon>Pseudomonadati</taxon>
        <taxon>Pseudomonadota</taxon>
        <taxon>Gammaproteobacteria</taxon>
        <taxon>Candidatus Berkiellales</taxon>
        <taxon>Candidatus Berkiellaceae</taxon>
        <taxon>Candidatus Berkiella</taxon>
    </lineage>
</organism>
<comment type="caution">
    <text evidence="3">The sequence shown here is derived from an EMBL/GenBank/DDBJ whole genome shotgun (WGS) entry which is preliminary data.</text>
</comment>
<dbReference type="FunFam" id="3.40.50.880:FF:000003">
    <property type="entry name" value="Anthranilate synthase component II"/>
    <property type="match status" value="1"/>
</dbReference>
<dbReference type="PATRIC" id="fig|1590043.3.peg.348"/>
<dbReference type="GO" id="GO:0004049">
    <property type="term" value="F:anthranilate synthase activity"/>
    <property type="evidence" value="ECO:0007669"/>
    <property type="project" value="TreeGrafter"/>
</dbReference>
<dbReference type="OrthoDB" id="9786812at2"/>
<evidence type="ECO:0000256" key="1">
    <source>
        <dbReference type="ARBA" id="ARBA00022962"/>
    </source>
</evidence>
<dbReference type="InterPro" id="IPR050472">
    <property type="entry name" value="Anth_synth/Amidotransfase"/>
</dbReference>
<dbReference type="InterPro" id="IPR006221">
    <property type="entry name" value="TrpG/PapA_dom"/>
</dbReference>